<feature type="transmembrane region" description="Helical" evidence="1">
    <location>
        <begin position="338"/>
        <end position="357"/>
    </location>
</feature>
<keyword evidence="1" id="KW-1133">Transmembrane helix</keyword>
<feature type="transmembrane region" description="Helical" evidence="1">
    <location>
        <begin position="163"/>
        <end position="181"/>
    </location>
</feature>
<gene>
    <name evidence="3" type="ORF">KRR39_21945</name>
</gene>
<feature type="transmembrane region" description="Helical" evidence="1">
    <location>
        <begin position="105"/>
        <end position="125"/>
    </location>
</feature>
<sequence>MSAGIVSATIRVTVVGSAGRADLAVPLWVDVDTLAHSYADLVGASAPPPLTTSGGVLLDGTRTVELAGLRHGDVVVALDEADGPQPGRRRREVRRGLSGAFDRQPLLLALAALCGLAGAGVLAATGGAGPARVVCLVLLLLCALTCVAPMAGASGAAARARSAAAPAFAAGAGFVAAYSSAPGGLLLGLAVAALAAAVLAAVGRTFLDSEHDELVEIWLAVAAALALLTVLLLLLGGSVQGLWAVLFAAAVVGARLLPYTVVDVPDQALLDLDRLAVTAWSAREQPRGSRRRRSIVRLDGVTEVVRRGLRLVAAGTVVIAVVAAVTGPLLALGAGRGLQGLSTLVMVGLGGAALALVARSFRSALPRVALRCAAVWVLAFLGYDVLDTYGRTADWVTFAAVLALALVVTLSAVSLGRGWRSVWWARVADLVEGLSIVLVVAAVPLASGFYEVVRGFTA</sequence>
<evidence type="ECO:0000256" key="1">
    <source>
        <dbReference type="SAM" id="Phobius"/>
    </source>
</evidence>
<proteinExistence type="predicted"/>
<feature type="transmembrane region" description="Helical" evidence="1">
    <location>
        <begin position="427"/>
        <end position="450"/>
    </location>
</feature>
<feature type="transmembrane region" description="Helical" evidence="1">
    <location>
        <begin position="395"/>
        <end position="415"/>
    </location>
</feature>
<feature type="transmembrane region" description="Helical" evidence="1">
    <location>
        <begin position="214"/>
        <end position="235"/>
    </location>
</feature>
<evidence type="ECO:0000313" key="3">
    <source>
        <dbReference type="EMBL" id="QWZ07983.1"/>
    </source>
</evidence>
<reference evidence="3" key="1">
    <citation type="submission" date="2021-06" db="EMBL/GenBank/DDBJ databases">
        <title>Complete genome sequence of Nocardioides sp. G188.</title>
        <authorList>
            <person name="Im W.-T."/>
        </authorList>
    </citation>
    <scope>NUCLEOTIDE SEQUENCE</scope>
    <source>
        <strain evidence="3">G188</strain>
    </source>
</reference>
<feature type="transmembrane region" description="Helical" evidence="1">
    <location>
        <begin position="131"/>
        <end position="151"/>
    </location>
</feature>
<dbReference type="Pfam" id="PF19053">
    <property type="entry name" value="EccD"/>
    <property type="match status" value="1"/>
</dbReference>
<feature type="transmembrane region" description="Helical" evidence="1">
    <location>
        <begin position="311"/>
        <end position="332"/>
    </location>
</feature>
<accession>A0A975SZA5</accession>
<dbReference type="InterPro" id="IPR044049">
    <property type="entry name" value="EccD_transm"/>
</dbReference>
<dbReference type="AlphaFoldDB" id="A0A975SZA5"/>
<keyword evidence="1" id="KW-0472">Membrane</keyword>
<feature type="transmembrane region" description="Helical" evidence="1">
    <location>
        <begin position="187"/>
        <end position="207"/>
    </location>
</feature>
<evidence type="ECO:0000259" key="2">
    <source>
        <dbReference type="Pfam" id="PF19053"/>
    </source>
</evidence>
<dbReference type="Proteomes" id="UP000683575">
    <property type="component" value="Chromosome"/>
</dbReference>
<dbReference type="KEGG" id="nps:KRR39_21945"/>
<name>A0A975SZA5_9ACTN</name>
<feature type="transmembrane region" description="Helical" evidence="1">
    <location>
        <begin position="364"/>
        <end position="383"/>
    </location>
</feature>
<protein>
    <submittedName>
        <fullName evidence="3">EsaB/YukD family protein</fullName>
    </submittedName>
</protein>
<feature type="domain" description="EccD-like transmembrane" evidence="2">
    <location>
        <begin position="106"/>
        <end position="455"/>
    </location>
</feature>
<dbReference type="RefSeq" id="WP_216939493.1">
    <property type="nucleotide sequence ID" value="NZ_CP077062.1"/>
</dbReference>
<keyword evidence="4" id="KW-1185">Reference proteome</keyword>
<dbReference type="EMBL" id="CP077062">
    <property type="protein sequence ID" value="QWZ07983.1"/>
    <property type="molecule type" value="Genomic_DNA"/>
</dbReference>
<organism evidence="3 4">
    <name type="scientific">Nocardioides panacis</name>
    <dbReference type="NCBI Taxonomy" id="2849501"/>
    <lineage>
        <taxon>Bacteria</taxon>
        <taxon>Bacillati</taxon>
        <taxon>Actinomycetota</taxon>
        <taxon>Actinomycetes</taxon>
        <taxon>Propionibacteriales</taxon>
        <taxon>Nocardioidaceae</taxon>
        <taxon>Nocardioides</taxon>
    </lineage>
</organism>
<keyword evidence="1" id="KW-0812">Transmembrane</keyword>
<feature type="transmembrane region" description="Helical" evidence="1">
    <location>
        <begin position="241"/>
        <end position="262"/>
    </location>
</feature>
<evidence type="ECO:0000313" key="4">
    <source>
        <dbReference type="Proteomes" id="UP000683575"/>
    </source>
</evidence>